<evidence type="ECO:0000313" key="2">
    <source>
        <dbReference type="Proteomes" id="UP001149090"/>
    </source>
</evidence>
<gene>
    <name evidence="1" type="ORF">M0811_07920</name>
</gene>
<reference evidence="1" key="1">
    <citation type="submission" date="2022-10" db="EMBL/GenBank/DDBJ databases">
        <title>Novel sulphate-reducing endosymbionts in the free-living metamonad Anaeramoeba.</title>
        <authorList>
            <person name="Jerlstrom-Hultqvist J."/>
            <person name="Cepicka I."/>
            <person name="Gallot-Lavallee L."/>
            <person name="Salas-Leiva D."/>
            <person name="Curtis B.A."/>
            <person name="Zahonova K."/>
            <person name="Pipaliya S."/>
            <person name="Dacks J."/>
            <person name="Roger A.J."/>
        </authorList>
    </citation>
    <scope>NUCLEOTIDE SEQUENCE</scope>
    <source>
        <strain evidence="1">BMAN</strain>
    </source>
</reference>
<organism evidence="1 2">
    <name type="scientific">Anaeramoeba ignava</name>
    <name type="common">Anaerobic marine amoeba</name>
    <dbReference type="NCBI Taxonomy" id="1746090"/>
    <lineage>
        <taxon>Eukaryota</taxon>
        <taxon>Metamonada</taxon>
        <taxon>Anaeramoebidae</taxon>
        <taxon>Anaeramoeba</taxon>
    </lineage>
</organism>
<comment type="caution">
    <text evidence="1">The sequence shown here is derived from an EMBL/GenBank/DDBJ whole genome shotgun (WGS) entry which is preliminary data.</text>
</comment>
<name>A0A9Q0RC81_ANAIG</name>
<dbReference type="Proteomes" id="UP001149090">
    <property type="component" value="Unassembled WGS sequence"/>
</dbReference>
<accession>A0A9Q0RC81</accession>
<dbReference type="EMBL" id="JAPDFW010000068">
    <property type="protein sequence ID" value="KAJ5074877.1"/>
    <property type="molecule type" value="Genomic_DNA"/>
</dbReference>
<dbReference type="OrthoDB" id="529273at2759"/>
<sequence length="79" mass="9506">MWKLSFIKNVRYDVDEFLMACSATIWNPQLIYESKIFLLKNILETDSDHQIRDYIPENVIYLPRVNNSNKREVLNSKRN</sequence>
<proteinExistence type="predicted"/>
<protein>
    <submittedName>
        <fullName evidence="1">Uncharacterized protein</fullName>
    </submittedName>
</protein>
<keyword evidence="2" id="KW-1185">Reference proteome</keyword>
<evidence type="ECO:0000313" key="1">
    <source>
        <dbReference type="EMBL" id="KAJ5074877.1"/>
    </source>
</evidence>
<dbReference type="AlphaFoldDB" id="A0A9Q0RC81"/>